<proteinExistence type="predicted"/>
<dbReference type="GO" id="GO:0007155">
    <property type="term" value="P:cell adhesion"/>
    <property type="evidence" value="ECO:0007669"/>
    <property type="project" value="InterPro"/>
</dbReference>
<feature type="chain" id="PRO_5043760137" evidence="4">
    <location>
        <begin position="28"/>
        <end position="484"/>
    </location>
</feature>
<dbReference type="InterPro" id="IPR028994">
    <property type="entry name" value="Integrin_alpha_N"/>
</dbReference>
<dbReference type="InterPro" id="IPR000413">
    <property type="entry name" value="Integrin_alpha"/>
</dbReference>
<dbReference type="SUPFAM" id="SSF69318">
    <property type="entry name" value="Integrin alpha N-terminal domain"/>
    <property type="match status" value="1"/>
</dbReference>
<keyword evidence="1 4" id="KW-0732">Signal</keyword>
<keyword evidence="3" id="KW-0325">Glycoprotein</keyword>
<feature type="signal peptide" evidence="4">
    <location>
        <begin position="1"/>
        <end position="27"/>
    </location>
</feature>
<evidence type="ECO:0000313" key="5">
    <source>
        <dbReference type="EMBL" id="WTW72606.1"/>
    </source>
</evidence>
<evidence type="ECO:0000256" key="2">
    <source>
        <dbReference type="ARBA" id="ARBA00022737"/>
    </source>
</evidence>
<evidence type="ECO:0000256" key="3">
    <source>
        <dbReference type="ARBA" id="ARBA00023180"/>
    </source>
</evidence>
<accession>A0AAU2VYM3</accession>
<dbReference type="Pfam" id="PF01839">
    <property type="entry name" value="FG-GAP"/>
    <property type="match status" value="3"/>
</dbReference>
<evidence type="ECO:0000256" key="4">
    <source>
        <dbReference type="SAM" id="SignalP"/>
    </source>
</evidence>
<dbReference type="PANTHER" id="PTHR46580">
    <property type="entry name" value="SENSOR KINASE-RELATED"/>
    <property type="match status" value="1"/>
</dbReference>
<gene>
    <name evidence="5" type="ORF">OG398_32305</name>
</gene>
<dbReference type="SMART" id="SM00191">
    <property type="entry name" value="Int_alpha"/>
    <property type="match status" value="5"/>
</dbReference>
<sequence>MARHLMACTALATAVAAGALVAPAAFAAPVHGATAASKTPRKAAAPAPGDVDGDGFGDLAAGSPEGTIKGYAKAGYVSLVYGTDQGVRVTRHKGITQDTAGIPGVPEAGDRFGSSVAMGDVDGDGYTDLVIGSGGEAIGTVAGAGAVTVVFGAKGGLGGDAIAFHNPKPSSREAFGDNLTVGDFDHDGRDDIAVATDTKVNVVRGASNLRDVDGPAMTAYAPPGGGAGMGPIASGDINGDGFTDLVTQAYFDDGADEGTLGVLPGSAQGLKTQPIGRVGLPFNGYSVVTGDITGDGRDDVVVDTNYSDGPDEFLLRMFPGTAAGLGAGVPYGGAVEPGSVGVLADTDGDGHADLVTALVGEPDSDGIQNAGALTVVPGATTGLDAARARKLTLDSPGVMGVMGVMEGNDQFGWSVTAGDFDADGRADLAVGAPGKYLATGAVSVIPGSKTGPTGTGSILFTPESLGHPVAKARFGSAVSARTAR</sequence>
<dbReference type="Pfam" id="PF13517">
    <property type="entry name" value="FG-GAP_3"/>
    <property type="match status" value="1"/>
</dbReference>
<evidence type="ECO:0000256" key="1">
    <source>
        <dbReference type="ARBA" id="ARBA00022729"/>
    </source>
</evidence>
<dbReference type="Gene3D" id="2.130.10.130">
    <property type="entry name" value="Integrin alpha, N-terminal"/>
    <property type="match status" value="4"/>
</dbReference>
<organism evidence="5">
    <name type="scientific">Streptomyces sp. NBC_00008</name>
    <dbReference type="NCBI Taxonomy" id="2903610"/>
    <lineage>
        <taxon>Bacteria</taxon>
        <taxon>Bacillati</taxon>
        <taxon>Actinomycetota</taxon>
        <taxon>Actinomycetes</taxon>
        <taxon>Kitasatosporales</taxon>
        <taxon>Streptomycetaceae</taxon>
        <taxon>Streptomyces</taxon>
    </lineage>
</organism>
<reference evidence="5" key="1">
    <citation type="submission" date="2022-10" db="EMBL/GenBank/DDBJ databases">
        <title>The complete genomes of actinobacterial strains from the NBC collection.</title>
        <authorList>
            <person name="Joergensen T.S."/>
            <person name="Alvarez Arevalo M."/>
            <person name="Sterndorff E.B."/>
            <person name="Faurdal D."/>
            <person name="Vuksanovic O."/>
            <person name="Mourched A.-S."/>
            <person name="Charusanti P."/>
            <person name="Shaw S."/>
            <person name="Blin K."/>
            <person name="Weber T."/>
        </authorList>
    </citation>
    <scope>NUCLEOTIDE SEQUENCE</scope>
    <source>
        <strain evidence="5">NBC_00008</strain>
    </source>
</reference>
<dbReference type="PRINTS" id="PR01185">
    <property type="entry name" value="INTEGRINA"/>
</dbReference>
<dbReference type="InterPro" id="IPR013517">
    <property type="entry name" value="FG-GAP"/>
</dbReference>
<name>A0AAU2VYM3_9ACTN</name>
<dbReference type="EMBL" id="CP108313">
    <property type="protein sequence ID" value="WTW72606.1"/>
    <property type="molecule type" value="Genomic_DNA"/>
</dbReference>
<dbReference type="GO" id="GO:0008305">
    <property type="term" value="C:integrin complex"/>
    <property type="evidence" value="ECO:0007669"/>
    <property type="project" value="InterPro"/>
</dbReference>
<dbReference type="AlphaFoldDB" id="A0AAU2VYM3"/>
<keyword evidence="2" id="KW-0677">Repeat</keyword>
<dbReference type="InterPro" id="IPR013519">
    <property type="entry name" value="Int_alpha_beta-p"/>
</dbReference>
<protein>
    <submittedName>
        <fullName evidence="5">FG-GAP-like repeat-containing protein</fullName>
    </submittedName>
</protein>
<dbReference type="PROSITE" id="PS51470">
    <property type="entry name" value="FG_GAP"/>
    <property type="match status" value="2"/>
</dbReference>